<keyword evidence="4 5" id="KW-0472">Membrane</keyword>
<protein>
    <recommendedName>
        <fullName evidence="8">Integral membrane protein</fullName>
    </recommendedName>
</protein>
<evidence type="ECO:0000313" key="6">
    <source>
        <dbReference type="EMBL" id="KRM56558.1"/>
    </source>
</evidence>
<keyword evidence="2 5" id="KW-0812">Transmembrane</keyword>
<evidence type="ECO:0000313" key="7">
    <source>
        <dbReference type="Proteomes" id="UP000051679"/>
    </source>
</evidence>
<evidence type="ECO:0000256" key="4">
    <source>
        <dbReference type="ARBA" id="ARBA00023136"/>
    </source>
</evidence>
<dbReference type="EMBL" id="AYYO01000003">
    <property type="protein sequence ID" value="KRM56558.1"/>
    <property type="molecule type" value="Genomic_DNA"/>
</dbReference>
<keyword evidence="7" id="KW-1185">Reference proteome</keyword>
<evidence type="ECO:0000256" key="5">
    <source>
        <dbReference type="SAM" id="Phobius"/>
    </source>
</evidence>
<dbReference type="InterPro" id="IPR008217">
    <property type="entry name" value="Ccc1_fam"/>
</dbReference>
<evidence type="ECO:0000256" key="2">
    <source>
        <dbReference type="ARBA" id="ARBA00022692"/>
    </source>
</evidence>
<dbReference type="CDD" id="cd02432">
    <property type="entry name" value="Nodulin-21_like_1"/>
    <property type="match status" value="1"/>
</dbReference>
<organism evidence="6 7">
    <name type="scientific">Lacticaseibacillus sharpeae JCM 1186 = DSM 20505</name>
    <dbReference type="NCBI Taxonomy" id="1291052"/>
    <lineage>
        <taxon>Bacteria</taxon>
        <taxon>Bacillati</taxon>
        <taxon>Bacillota</taxon>
        <taxon>Bacilli</taxon>
        <taxon>Lactobacillales</taxon>
        <taxon>Lactobacillaceae</taxon>
        <taxon>Lacticaseibacillus</taxon>
    </lineage>
</organism>
<feature type="transmembrane region" description="Helical" evidence="5">
    <location>
        <begin position="148"/>
        <end position="169"/>
    </location>
</feature>
<feature type="transmembrane region" description="Helical" evidence="5">
    <location>
        <begin position="21"/>
        <end position="42"/>
    </location>
</feature>
<dbReference type="Proteomes" id="UP000051679">
    <property type="component" value="Unassembled WGS sequence"/>
</dbReference>
<dbReference type="Pfam" id="PF01988">
    <property type="entry name" value="VIT1"/>
    <property type="match status" value="1"/>
</dbReference>
<dbReference type="GO" id="GO:0030026">
    <property type="term" value="P:intracellular manganese ion homeostasis"/>
    <property type="evidence" value="ECO:0007669"/>
    <property type="project" value="InterPro"/>
</dbReference>
<comment type="subcellular location">
    <subcellularLocation>
        <location evidence="1">Endomembrane system</location>
        <topology evidence="1">Multi-pass membrane protein</topology>
    </subcellularLocation>
</comment>
<proteinExistence type="predicted"/>
<feature type="transmembrane region" description="Helical" evidence="5">
    <location>
        <begin position="48"/>
        <end position="67"/>
    </location>
</feature>
<dbReference type="PANTHER" id="PTHR31851">
    <property type="entry name" value="FE(2+)/MN(2+) TRANSPORTER PCL1"/>
    <property type="match status" value="1"/>
</dbReference>
<evidence type="ECO:0008006" key="8">
    <source>
        <dbReference type="Google" id="ProtNLM"/>
    </source>
</evidence>
<accession>A0A0R1ZNL4</accession>
<keyword evidence="3 5" id="KW-1133">Transmembrane helix</keyword>
<feature type="transmembrane region" description="Helical" evidence="5">
    <location>
        <begin position="207"/>
        <end position="225"/>
    </location>
</feature>
<name>A0A0R1ZNL4_9LACO</name>
<dbReference type="GO" id="GO:0012505">
    <property type="term" value="C:endomembrane system"/>
    <property type="evidence" value="ECO:0007669"/>
    <property type="project" value="UniProtKB-SubCell"/>
</dbReference>
<gene>
    <name evidence="6" type="ORF">FC18_GL002039</name>
</gene>
<evidence type="ECO:0000256" key="1">
    <source>
        <dbReference type="ARBA" id="ARBA00004127"/>
    </source>
</evidence>
<dbReference type="GO" id="GO:0005384">
    <property type="term" value="F:manganese ion transmembrane transporter activity"/>
    <property type="evidence" value="ECO:0007669"/>
    <property type="project" value="InterPro"/>
</dbReference>
<reference evidence="6 7" key="1">
    <citation type="journal article" date="2015" name="Genome Announc.">
        <title>Expanding the biotechnology potential of lactobacilli through comparative genomics of 213 strains and associated genera.</title>
        <authorList>
            <person name="Sun Z."/>
            <person name="Harris H.M."/>
            <person name="McCann A."/>
            <person name="Guo C."/>
            <person name="Argimon S."/>
            <person name="Zhang W."/>
            <person name="Yang X."/>
            <person name="Jeffery I.B."/>
            <person name="Cooney J.C."/>
            <person name="Kagawa T.F."/>
            <person name="Liu W."/>
            <person name="Song Y."/>
            <person name="Salvetti E."/>
            <person name="Wrobel A."/>
            <person name="Rasinkangas P."/>
            <person name="Parkhill J."/>
            <person name="Rea M.C."/>
            <person name="O'Sullivan O."/>
            <person name="Ritari J."/>
            <person name="Douillard F.P."/>
            <person name="Paul Ross R."/>
            <person name="Yang R."/>
            <person name="Briner A.E."/>
            <person name="Felis G.E."/>
            <person name="de Vos W.M."/>
            <person name="Barrangou R."/>
            <person name="Klaenhammer T.R."/>
            <person name="Caufield P.W."/>
            <person name="Cui Y."/>
            <person name="Zhang H."/>
            <person name="O'Toole P.W."/>
        </authorList>
    </citation>
    <scope>NUCLEOTIDE SEQUENCE [LARGE SCALE GENOMIC DNA]</scope>
    <source>
        <strain evidence="6 7">DSM 20505</strain>
    </source>
</reference>
<dbReference type="AlphaFoldDB" id="A0A0R1ZNL4"/>
<sequence>MNMDTKKKEQSLAMRANTLRAGVLGANDGILTVVGVLFSVGAVTTDSFTLFIAGLADLLAVAFSMAGGEYASVSSQRDTEASAVRAEAVLLKSDFAGERAAVVASYTDRGVSVDTANEIADELLQKQPLKTVVGVKYDLDPSELMNPWMAALASLICAAIGGALPLAALTFLTGIMRWIGTIIATVIAVGLTGLFSAKLGHGFVRAAVVRNIIIGIITMFIHYGIGRLF</sequence>
<dbReference type="PATRIC" id="fig|1291052.5.peg.2101"/>
<feature type="transmembrane region" description="Helical" evidence="5">
    <location>
        <begin position="175"/>
        <end position="195"/>
    </location>
</feature>
<evidence type="ECO:0000256" key="3">
    <source>
        <dbReference type="ARBA" id="ARBA00022989"/>
    </source>
</evidence>
<dbReference type="STRING" id="1291052.FC18_GL002039"/>
<comment type="caution">
    <text evidence="6">The sequence shown here is derived from an EMBL/GenBank/DDBJ whole genome shotgun (WGS) entry which is preliminary data.</text>
</comment>